<dbReference type="Pfam" id="PF10636">
    <property type="entry name" value="hemP"/>
    <property type="match status" value="1"/>
</dbReference>
<proteinExistence type="predicted"/>
<comment type="caution">
    <text evidence="1">The sequence shown here is derived from an EMBL/GenBank/DDBJ whole genome shotgun (WGS) entry which is preliminary data.</text>
</comment>
<protein>
    <submittedName>
        <fullName evidence="1">Hemin uptake protein HemP</fullName>
    </submittedName>
</protein>
<gene>
    <name evidence="1" type="primary">hemP</name>
    <name evidence="1" type="ORF">ACFPLB_01880</name>
</gene>
<keyword evidence="2" id="KW-1185">Reference proteome</keyword>
<accession>A0ABW0GY71</accession>
<dbReference type="EMBL" id="JBHSLL010000009">
    <property type="protein sequence ID" value="MFC5384708.1"/>
    <property type="molecule type" value="Genomic_DNA"/>
</dbReference>
<sequence>MHRRGEGLATGKPSNSLDVPVRILTSDAILRGQREIGIEHDGALYRLKLTRQGKLILNK</sequence>
<dbReference type="Gene3D" id="2.10.70.10">
    <property type="entry name" value="Complement Module, domain 1"/>
    <property type="match status" value="1"/>
</dbReference>
<organism evidence="1 2">
    <name type="scientific">Aquamicrobium segne</name>
    <dbReference type="NCBI Taxonomy" id="469547"/>
    <lineage>
        <taxon>Bacteria</taxon>
        <taxon>Pseudomonadati</taxon>
        <taxon>Pseudomonadota</taxon>
        <taxon>Alphaproteobacteria</taxon>
        <taxon>Hyphomicrobiales</taxon>
        <taxon>Phyllobacteriaceae</taxon>
        <taxon>Aquamicrobium</taxon>
    </lineage>
</organism>
<name>A0ABW0GY71_9HYPH</name>
<evidence type="ECO:0000313" key="2">
    <source>
        <dbReference type="Proteomes" id="UP001596016"/>
    </source>
</evidence>
<dbReference type="Proteomes" id="UP001596016">
    <property type="component" value="Unassembled WGS sequence"/>
</dbReference>
<dbReference type="InterPro" id="IPR019600">
    <property type="entry name" value="Hemin_uptake_protein_HemP"/>
</dbReference>
<evidence type="ECO:0000313" key="1">
    <source>
        <dbReference type="EMBL" id="MFC5384708.1"/>
    </source>
</evidence>
<reference evidence="2" key="1">
    <citation type="journal article" date="2019" name="Int. J. Syst. Evol. Microbiol.">
        <title>The Global Catalogue of Microorganisms (GCM) 10K type strain sequencing project: providing services to taxonomists for standard genome sequencing and annotation.</title>
        <authorList>
            <consortium name="The Broad Institute Genomics Platform"/>
            <consortium name="The Broad Institute Genome Sequencing Center for Infectious Disease"/>
            <person name="Wu L."/>
            <person name="Ma J."/>
        </authorList>
    </citation>
    <scope>NUCLEOTIDE SEQUENCE [LARGE SCALE GENOMIC DNA]</scope>
    <source>
        <strain evidence="2">CGMCC 4.1415</strain>
    </source>
</reference>